<accession>A0A9D9NHP4</accession>
<feature type="compositionally biased region" description="Basic and acidic residues" evidence="1">
    <location>
        <begin position="100"/>
        <end position="115"/>
    </location>
</feature>
<reference evidence="5" key="2">
    <citation type="journal article" date="2021" name="PeerJ">
        <title>Extensive microbial diversity within the chicken gut microbiome revealed by metagenomics and culture.</title>
        <authorList>
            <person name="Gilroy R."/>
            <person name="Ravi A."/>
            <person name="Getino M."/>
            <person name="Pursley I."/>
            <person name="Horton D.L."/>
            <person name="Alikhan N.F."/>
            <person name="Baker D."/>
            <person name="Gharbi K."/>
            <person name="Hall N."/>
            <person name="Watson M."/>
            <person name="Adriaenssens E.M."/>
            <person name="Foster-Nyarko E."/>
            <person name="Jarju S."/>
            <person name="Secka A."/>
            <person name="Antonio M."/>
            <person name="Oren A."/>
            <person name="Chaudhuri R.R."/>
            <person name="La Ragione R."/>
            <person name="Hildebrand F."/>
            <person name="Pallen M.J."/>
        </authorList>
    </citation>
    <scope>NUCLEOTIDE SEQUENCE</scope>
    <source>
        <strain evidence="5">B1-13419</strain>
    </source>
</reference>
<keyword evidence="2" id="KW-0732">Signal</keyword>
<feature type="domain" description="HTH cro/C1-type" evidence="3">
    <location>
        <begin position="55"/>
        <end position="71"/>
    </location>
</feature>
<dbReference type="InterPro" id="IPR018392">
    <property type="entry name" value="LysM"/>
</dbReference>
<protein>
    <submittedName>
        <fullName evidence="5">LysM peptidoglycan-binding domain-containing protein</fullName>
    </submittedName>
</protein>
<dbReference type="CDD" id="cd00118">
    <property type="entry name" value="LysM"/>
    <property type="match status" value="2"/>
</dbReference>
<feature type="region of interest" description="Disordered" evidence="1">
    <location>
        <begin position="166"/>
        <end position="204"/>
    </location>
</feature>
<dbReference type="Gene3D" id="3.40.50.2300">
    <property type="match status" value="2"/>
</dbReference>
<gene>
    <name evidence="5" type="ORF">IAB91_02535</name>
</gene>
<dbReference type="PROSITE" id="PS50943">
    <property type="entry name" value="HTH_CROC1"/>
    <property type="match status" value="1"/>
</dbReference>
<dbReference type="GO" id="GO:0008932">
    <property type="term" value="F:lytic endotransglycosylase activity"/>
    <property type="evidence" value="ECO:0007669"/>
    <property type="project" value="TreeGrafter"/>
</dbReference>
<dbReference type="InterPro" id="IPR001387">
    <property type="entry name" value="Cro/C1-type_HTH"/>
</dbReference>
<feature type="compositionally biased region" description="Polar residues" evidence="1">
    <location>
        <begin position="166"/>
        <end position="176"/>
    </location>
</feature>
<evidence type="ECO:0000256" key="2">
    <source>
        <dbReference type="SAM" id="SignalP"/>
    </source>
</evidence>
<reference evidence="5" key="1">
    <citation type="submission" date="2020-10" db="EMBL/GenBank/DDBJ databases">
        <authorList>
            <person name="Gilroy R."/>
        </authorList>
    </citation>
    <scope>NUCLEOTIDE SEQUENCE</scope>
    <source>
        <strain evidence="5">B1-13419</strain>
    </source>
</reference>
<feature type="chain" id="PRO_5038472168" evidence="2">
    <location>
        <begin position="25"/>
        <end position="557"/>
    </location>
</feature>
<evidence type="ECO:0000313" key="6">
    <source>
        <dbReference type="Proteomes" id="UP000823757"/>
    </source>
</evidence>
<evidence type="ECO:0000259" key="4">
    <source>
        <dbReference type="PROSITE" id="PS51782"/>
    </source>
</evidence>
<dbReference type="PANTHER" id="PTHR33734">
    <property type="entry name" value="LYSM DOMAIN-CONTAINING GPI-ANCHORED PROTEIN 2"/>
    <property type="match status" value="1"/>
</dbReference>
<evidence type="ECO:0000256" key="1">
    <source>
        <dbReference type="SAM" id="MobiDB-lite"/>
    </source>
</evidence>
<name>A0A9D9NHP4_9BACT</name>
<proteinExistence type="predicted"/>
<dbReference type="PANTHER" id="PTHR33734:SF22">
    <property type="entry name" value="MEMBRANE-BOUND LYTIC MUREIN TRANSGLYCOSYLASE D"/>
    <property type="match status" value="1"/>
</dbReference>
<evidence type="ECO:0000259" key="3">
    <source>
        <dbReference type="PROSITE" id="PS50943"/>
    </source>
</evidence>
<dbReference type="AlphaFoldDB" id="A0A9D9NHP4"/>
<feature type="compositionally biased region" description="Basic and acidic residues" evidence="1">
    <location>
        <begin position="177"/>
        <end position="193"/>
    </location>
</feature>
<dbReference type="Proteomes" id="UP000823757">
    <property type="component" value="Unassembled WGS sequence"/>
</dbReference>
<dbReference type="Gene3D" id="3.10.350.10">
    <property type="entry name" value="LysM domain"/>
    <property type="match status" value="2"/>
</dbReference>
<sequence length="557" mass="62643">MKKTSAAISAAILFAALSITGLNAQDYVAPPVTISSEKVKMDGKLFYSHVVVERQTLYSISKAYGVSIDEIYSVNPSLKETGLKKNAIILIPVKDDTPSVQERKAAKEEKKAAKDSRKRNRKNQKDYFIHTVKWYEDLDMISGKYGVPVDVIMEVNSLEGRKLKNRQQLRIPTNPESYKDLKADAGDSSRTDTSRTSVPLPPSPATYQFPTAGEVDAILMLPFDAQGETPSQISMDFYCGVLLAARDLGKEGINIDLSVYDTYGDMLPVTAERLDESDFVIGPPDMRGLSGLMDKCPEDTYVISPLDTRTAPLTSTHSNFIQVPTSHMAQYEDLLTWITEDRQPSDSTIIIYEKGHKDLQMESEFKKLIGKTGLKHSSFSYSILEGRDILDSLCTGMTLEGVNRVLVASESEAFVNDVVRNLNLLIHNKYDIVLYGPSKIRSYETIDIANLHNANLHSSLPYYIDYDDPKVRDFLLKYRALYNAEPSQMAFQGYDIMYYFGKMCSQYGEGWADKLSAQKQAMLMSDFIFEKTGRGYSRDTVRRVIYGKDYSVTLVEK</sequence>
<feature type="signal peptide" evidence="2">
    <location>
        <begin position="1"/>
        <end position="24"/>
    </location>
</feature>
<dbReference type="Pfam" id="PF01476">
    <property type="entry name" value="LysM"/>
    <property type="match status" value="2"/>
</dbReference>
<dbReference type="InterPro" id="IPR028082">
    <property type="entry name" value="Peripla_BP_I"/>
</dbReference>
<dbReference type="InterPro" id="IPR036779">
    <property type="entry name" value="LysM_dom_sf"/>
</dbReference>
<dbReference type="SUPFAM" id="SSF54106">
    <property type="entry name" value="LysM domain"/>
    <property type="match status" value="2"/>
</dbReference>
<comment type="caution">
    <text evidence="5">The sequence shown here is derived from an EMBL/GenBank/DDBJ whole genome shotgun (WGS) entry which is preliminary data.</text>
</comment>
<organism evidence="5 6">
    <name type="scientific">Candidatus Cryptobacteroides faecigallinarum</name>
    <dbReference type="NCBI Taxonomy" id="2840763"/>
    <lineage>
        <taxon>Bacteria</taxon>
        <taxon>Pseudomonadati</taxon>
        <taxon>Bacteroidota</taxon>
        <taxon>Bacteroidia</taxon>
        <taxon>Bacteroidales</taxon>
        <taxon>Candidatus Cryptobacteroides</taxon>
    </lineage>
</organism>
<dbReference type="PROSITE" id="PS51782">
    <property type="entry name" value="LYSM"/>
    <property type="match status" value="1"/>
</dbReference>
<dbReference type="EMBL" id="JADIMD010000033">
    <property type="protein sequence ID" value="MBO8474154.1"/>
    <property type="molecule type" value="Genomic_DNA"/>
</dbReference>
<dbReference type="SMART" id="SM00257">
    <property type="entry name" value="LysM"/>
    <property type="match status" value="2"/>
</dbReference>
<feature type="domain" description="LysM" evidence="4">
    <location>
        <begin position="47"/>
        <end position="91"/>
    </location>
</feature>
<dbReference type="SUPFAM" id="SSF53822">
    <property type="entry name" value="Periplasmic binding protein-like I"/>
    <property type="match status" value="1"/>
</dbReference>
<evidence type="ECO:0000313" key="5">
    <source>
        <dbReference type="EMBL" id="MBO8474154.1"/>
    </source>
</evidence>
<feature type="region of interest" description="Disordered" evidence="1">
    <location>
        <begin position="100"/>
        <end position="122"/>
    </location>
</feature>